<sequence length="415" mass="46591">MNSYFFQSALLPDGWHDRVRVLVEQGQFTAIATGVEPLAGEQQLGVVIPQMPNAHSHVFQRAMAGHSEYRSQQADDFWSWRDLMYRLANEMDDDQLYQVALSCYREMKQAGYLAVCEFHYLHRAKDRPDDYLTHGQILLNAAADAGLNITLLPVLYAFAGVGDQPLGEAQKRFELSVEEYLDYFTQISPQLRPGQQLGICFHSLRAVNQQQMQAVLDGLPDDLPVHIHIAEQTAEVEAIRQHFGMRPVAWLHAHFAVNERWNLVHATHLDESEVRLLARSGAVAVLCPLTEANLGDGIFPMPEYMAHQGRWSVGSDSHIEINPGHELKMLEYSQRLQQHKRNVCCTATQPHVGSWLWLQAVAGGARSHHQPVAGLVVGHKASVIELLPSAQLSPATCLDAWLFADQVTSRVIDFN</sequence>
<reference evidence="8" key="1">
    <citation type="journal article" date="2019" name="Int. J. Syst. Evol. Microbiol.">
        <title>The Global Catalogue of Microorganisms (GCM) 10K type strain sequencing project: providing services to taxonomists for standard genome sequencing and annotation.</title>
        <authorList>
            <consortium name="The Broad Institute Genomics Platform"/>
            <consortium name="The Broad Institute Genome Sequencing Center for Infectious Disease"/>
            <person name="Wu L."/>
            <person name="Ma J."/>
        </authorList>
    </citation>
    <scope>NUCLEOTIDE SEQUENCE [LARGE SCALE GENOMIC DNA]</scope>
    <source>
        <strain evidence="8">KCTC 42953</strain>
    </source>
</reference>
<dbReference type="RefSeq" id="WP_077409450.1">
    <property type="nucleotide sequence ID" value="NZ_JBHRTS010000001.1"/>
</dbReference>
<dbReference type="PANTHER" id="PTHR11271">
    <property type="entry name" value="GUANINE DEAMINASE"/>
    <property type="match status" value="1"/>
</dbReference>
<keyword evidence="4" id="KW-0862">Zinc</keyword>
<comment type="caution">
    <text evidence="7">The sequence shown here is derived from an EMBL/GenBank/DDBJ whole genome shotgun (WGS) entry which is preliminary data.</text>
</comment>
<feature type="domain" description="Amidohydrolase-related" evidence="5">
    <location>
        <begin position="47"/>
        <end position="331"/>
    </location>
</feature>
<name>A0ABV7J9J0_9GAMM</name>
<dbReference type="EMBL" id="JBHRTS010000001">
    <property type="protein sequence ID" value="MFC3192771.1"/>
    <property type="molecule type" value="Genomic_DNA"/>
</dbReference>
<gene>
    <name evidence="7" type="primary">hutF</name>
    <name evidence="7" type="ORF">ACFODZ_00830</name>
</gene>
<evidence type="ECO:0000313" key="8">
    <source>
        <dbReference type="Proteomes" id="UP001595533"/>
    </source>
</evidence>
<dbReference type="InterPro" id="IPR032466">
    <property type="entry name" value="Metal_Hydrolase"/>
</dbReference>
<comment type="cofactor">
    <cofactor evidence="1">
        <name>Zn(2+)</name>
        <dbReference type="ChEBI" id="CHEBI:29105"/>
    </cofactor>
</comment>
<dbReference type="InterPro" id="IPR055156">
    <property type="entry name" value="HutF-like_N"/>
</dbReference>
<evidence type="ECO:0000259" key="6">
    <source>
        <dbReference type="Pfam" id="PF22429"/>
    </source>
</evidence>
<dbReference type="InterPro" id="IPR010252">
    <property type="entry name" value="HutF"/>
</dbReference>
<proteinExistence type="predicted"/>
<evidence type="ECO:0000256" key="4">
    <source>
        <dbReference type="ARBA" id="ARBA00022833"/>
    </source>
</evidence>
<accession>A0ABV7J9J0</accession>
<dbReference type="InterPro" id="IPR051607">
    <property type="entry name" value="Metallo-dep_hydrolases"/>
</dbReference>
<protein>
    <submittedName>
        <fullName evidence="7">Formimidoylglutamate deiminase</fullName>
        <ecNumber evidence="7">3.5.3.13</ecNumber>
    </submittedName>
</protein>
<keyword evidence="8" id="KW-1185">Reference proteome</keyword>
<dbReference type="Proteomes" id="UP001595533">
    <property type="component" value="Unassembled WGS sequence"/>
</dbReference>
<evidence type="ECO:0000256" key="3">
    <source>
        <dbReference type="ARBA" id="ARBA00022801"/>
    </source>
</evidence>
<dbReference type="EC" id="3.5.3.13" evidence="7"/>
<dbReference type="InterPro" id="IPR006680">
    <property type="entry name" value="Amidohydro-rel"/>
</dbReference>
<dbReference type="Pfam" id="PF22429">
    <property type="entry name" value="HutF_N"/>
    <property type="match status" value="1"/>
</dbReference>
<evidence type="ECO:0000256" key="1">
    <source>
        <dbReference type="ARBA" id="ARBA00001947"/>
    </source>
</evidence>
<dbReference type="SUPFAM" id="SSF51556">
    <property type="entry name" value="Metallo-dependent hydrolases"/>
    <property type="match status" value="1"/>
</dbReference>
<keyword evidence="2" id="KW-0479">Metal-binding</keyword>
<dbReference type="Pfam" id="PF01979">
    <property type="entry name" value="Amidohydro_1"/>
    <property type="match status" value="1"/>
</dbReference>
<evidence type="ECO:0000313" key="7">
    <source>
        <dbReference type="EMBL" id="MFC3192771.1"/>
    </source>
</evidence>
<organism evidence="7 8">
    <name type="scientific">Marinicella sediminis</name>
    <dbReference type="NCBI Taxonomy" id="1792834"/>
    <lineage>
        <taxon>Bacteria</taxon>
        <taxon>Pseudomonadati</taxon>
        <taxon>Pseudomonadota</taxon>
        <taxon>Gammaproteobacteria</taxon>
        <taxon>Lysobacterales</taxon>
        <taxon>Marinicellaceae</taxon>
        <taxon>Marinicella</taxon>
    </lineage>
</organism>
<evidence type="ECO:0000256" key="2">
    <source>
        <dbReference type="ARBA" id="ARBA00022723"/>
    </source>
</evidence>
<keyword evidence="3 7" id="KW-0378">Hydrolase</keyword>
<dbReference type="Gene3D" id="2.30.40.10">
    <property type="entry name" value="Urease, subunit C, domain 1"/>
    <property type="match status" value="1"/>
</dbReference>
<dbReference type="Gene3D" id="3.20.20.140">
    <property type="entry name" value="Metal-dependent hydrolases"/>
    <property type="match status" value="1"/>
</dbReference>
<dbReference type="GO" id="GO:0050416">
    <property type="term" value="F:formimidoylglutamate deiminase activity"/>
    <property type="evidence" value="ECO:0007669"/>
    <property type="project" value="UniProtKB-EC"/>
</dbReference>
<dbReference type="NCBIfam" id="TIGR02022">
    <property type="entry name" value="hutF"/>
    <property type="match status" value="1"/>
</dbReference>
<dbReference type="InterPro" id="IPR011059">
    <property type="entry name" value="Metal-dep_hydrolase_composite"/>
</dbReference>
<dbReference type="PANTHER" id="PTHR11271:SF48">
    <property type="entry name" value="AMIDOHYDROLASE-RELATED DOMAIN-CONTAINING PROTEIN"/>
    <property type="match status" value="1"/>
</dbReference>
<feature type="domain" description="Formimidoylglutamate deiminase N-terminal" evidence="6">
    <location>
        <begin position="7"/>
        <end position="42"/>
    </location>
</feature>
<evidence type="ECO:0000259" key="5">
    <source>
        <dbReference type="Pfam" id="PF01979"/>
    </source>
</evidence>